<keyword evidence="3 8" id="KW-0479">Metal-binding</keyword>
<sequence length="140" mass="14826">MSIFGQQLGDKRPRMKVVGVGTDLVDVAELRASAERQPGKYLGRIFTSAEMKYAELQADPIQCLAGKLAAKEALMKCLQSGWSDDVDWLHIAVLNTSEGAPYLELSHGAADRMAALGGSTANVSISHLPTLASAVVIVTG</sequence>
<comment type="function">
    <text evidence="8">Transfers the 4'-phosphopantetheine moiety from coenzyme A to a Ser of acyl-carrier-protein.</text>
</comment>
<dbReference type="HAMAP" id="MF_00101">
    <property type="entry name" value="AcpS"/>
    <property type="match status" value="1"/>
</dbReference>
<comment type="similarity">
    <text evidence="8">Belongs to the P-Pant transferase superfamily. AcpS family.</text>
</comment>
<proteinExistence type="inferred from homology"/>
<dbReference type="EC" id="2.7.8.7" evidence="8"/>
<evidence type="ECO:0000256" key="2">
    <source>
        <dbReference type="ARBA" id="ARBA00022679"/>
    </source>
</evidence>
<accession>A0ABW1Z7J5</accession>
<feature type="binding site" evidence="8">
    <location>
        <position position="23"/>
    </location>
    <ligand>
        <name>Mg(2+)</name>
        <dbReference type="ChEBI" id="CHEBI:18420"/>
    </ligand>
</feature>
<keyword evidence="6 8" id="KW-0443">Lipid metabolism</keyword>
<comment type="catalytic activity">
    <reaction evidence="8">
        <text>apo-[ACP] + CoA = holo-[ACP] + adenosine 3',5'-bisphosphate + H(+)</text>
        <dbReference type="Rhea" id="RHEA:12068"/>
        <dbReference type="Rhea" id="RHEA-COMP:9685"/>
        <dbReference type="Rhea" id="RHEA-COMP:9690"/>
        <dbReference type="ChEBI" id="CHEBI:15378"/>
        <dbReference type="ChEBI" id="CHEBI:29999"/>
        <dbReference type="ChEBI" id="CHEBI:57287"/>
        <dbReference type="ChEBI" id="CHEBI:58343"/>
        <dbReference type="ChEBI" id="CHEBI:64479"/>
        <dbReference type="EC" id="2.7.8.7"/>
    </reaction>
</comment>
<dbReference type="InterPro" id="IPR008278">
    <property type="entry name" value="4-PPantetheinyl_Trfase_dom"/>
</dbReference>
<comment type="cofactor">
    <cofactor evidence="8">
        <name>Mg(2+)</name>
        <dbReference type="ChEBI" id="CHEBI:18420"/>
    </cofactor>
</comment>
<keyword evidence="4 8" id="KW-0276">Fatty acid metabolism</keyword>
<evidence type="ECO:0000256" key="5">
    <source>
        <dbReference type="ARBA" id="ARBA00022842"/>
    </source>
</evidence>
<dbReference type="EMBL" id="JBHSWI010000001">
    <property type="protein sequence ID" value="MFC6645550.1"/>
    <property type="molecule type" value="Genomic_DNA"/>
</dbReference>
<dbReference type="InterPro" id="IPR002582">
    <property type="entry name" value="ACPS"/>
</dbReference>
<dbReference type="NCBIfam" id="TIGR00556">
    <property type="entry name" value="pantethn_trn"/>
    <property type="match status" value="1"/>
</dbReference>
<dbReference type="NCBIfam" id="TIGR00516">
    <property type="entry name" value="acpS"/>
    <property type="match status" value="1"/>
</dbReference>
<keyword evidence="2 8" id="KW-0808">Transferase</keyword>
<dbReference type="Gene3D" id="3.90.470.20">
    <property type="entry name" value="4'-phosphopantetheinyl transferase domain"/>
    <property type="match status" value="1"/>
</dbReference>
<evidence type="ECO:0000256" key="8">
    <source>
        <dbReference type="HAMAP-Rule" id="MF_00101"/>
    </source>
</evidence>
<keyword evidence="5 8" id="KW-0460">Magnesium</keyword>
<dbReference type="GO" id="GO:0008897">
    <property type="term" value="F:holo-[acyl-carrier-protein] synthase activity"/>
    <property type="evidence" value="ECO:0007669"/>
    <property type="project" value="UniProtKB-EC"/>
</dbReference>
<dbReference type="RefSeq" id="WP_390234688.1">
    <property type="nucleotide sequence ID" value="NZ_JBHSWI010000001.1"/>
</dbReference>
<evidence type="ECO:0000256" key="4">
    <source>
        <dbReference type="ARBA" id="ARBA00022832"/>
    </source>
</evidence>
<protein>
    <recommendedName>
        <fullName evidence="8">Holo-[acyl-carrier-protein] synthase</fullName>
        <shortName evidence="8">Holo-ACP synthase</shortName>
        <ecNumber evidence="8">2.7.8.7</ecNumber>
    </recommendedName>
    <alternativeName>
        <fullName evidence="8">4'-phosphopantetheinyl transferase AcpS</fullName>
    </alternativeName>
</protein>
<gene>
    <name evidence="8 10" type="primary">acpS</name>
    <name evidence="10" type="ORF">ACFQBQ_08125</name>
</gene>
<evidence type="ECO:0000256" key="3">
    <source>
        <dbReference type="ARBA" id="ARBA00022723"/>
    </source>
</evidence>
<evidence type="ECO:0000256" key="6">
    <source>
        <dbReference type="ARBA" id="ARBA00023098"/>
    </source>
</evidence>
<dbReference type="Proteomes" id="UP001596391">
    <property type="component" value="Unassembled WGS sequence"/>
</dbReference>
<evidence type="ECO:0000313" key="11">
    <source>
        <dbReference type="Proteomes" id="UP001596391"/>
    </source>
</evidence>
<evidence type="ECO:0000256" key="1">
    <source>
        <dbReference type="ARBA" id="ARBA00022516"/>
    </source>
</evidence>
<dbReference type="InterPro" id="IPR004568">
    <property type="entry name" value="Ppantetheine-prot_Trfase_dom"/>
</dbReference>
<keyword evidence="1 8" id="KW-0444">Lipid biosynthesis</keyword>
<evidence type="ECO:0000256" key="7">
    <source>
        <dbReference type="ARBA" id="ARBA00023160"/>
    </source>
</evidence>
<keyword evidence="8" id="KW-0963">Cytoplasm</keyword>
<comment type="subcellular location">
    <subcellularLocation>
        <location evidence="8">Cytoplasm</location>
    </subcellularLocation>
</comment>
<reference evidence="11" key="1">
    <citation type="journal article" date="2019" name="Int. J. Syst. Evol. Microbiol.">
        <title>The Global Catalogue of Microorganisms (GCM) 10K type strain sequencing project: providing services to taxonomists for standard genome sequencing and annotation.</title>
        <authorList>
            <consortium name="The Broad Institute Genomics Platform"/>
            <consortium name="The Broad Institute Genome Sequencing Center for Infectious Disease"/>
            <person name="Wu L."/>
            <person name="Ma J."/>
        </authorList>
    </citation>
    <scope>NUCLEOTIDE SEQUENCE [LARGE SCALE GENOMIC DNA]</scope>
    <source>
        <strain evidence="11">CGMCC 1.16026</strain>
    </source>
</reference>
<dbReference type="Pfam" id="PF01648">
    <property type="entry name" value="ACPS"/>
    <property type="match status" value="1"/>
</dbReference>
<name>A0ABW1Z7J5_9BACT</name>
<keyword evidence="11" id="KW-1185">Reference proteome</keyword>
<feature type="domain" description="4'-phosphopantetheinyl transferase" evidence="9">
    <location>
        <begin position="19"/>
        <end position="113"/>
    </location>
</feature>
<feature type="binding site" evidence="8">
    <location>
        <position position="72"/>
    </location>
    <ligand>
        <name>Mg(2+)</name>
        <dbReference type="ChEBI" id="CHEBI:18420"/>
    </ligand>
</feature>
<evidence type="ECO:0000313" key="10">
    <source>
        <dbReference type="EMBL" id="MFC6645550.1"/>
    </source>
</evidence>
<evidence type="ECO:0000259" key="9">
    <source>
        <dbReference type="Pfam" id="PF01648"/>
    </source>
</evidence>
<dbReference type="SUPFAM" id="SSF56214">
    <property type="entry name" value="4'-phosphopantetheinyl transferase"/>
    <property type="match status" value="1"/>
</dbReference>
<organism evidence="10 11">
    <name type="scientific">Granulicella cerasi</name>
    <dbReference type="NCBI Taxonomy" id="741063"/>
    <lineage>
        <taxon>Bacteria</taxon>
        <taxon>Pseudomonadati</taxon>
        <taxon>Acidobacteriota</taxon>
        <taxon>Terriglobia</taxon>
        <taxon>Terriglobales</taxon>
        <taxon>Acidobacteriaceae</taxon>
        <taxon>Granulicella</taxon>
    </lineage>
</organism>
<keyword evidence="7 8" id="KW-0275">Fatty acid biosynthesis</keyword>
<dbReference type="InterPro" id="IPR037143">
    <property type="entry name" value="4-PPantetheinyl_Trfase_dom_sf"/>
</dbReference>
<comment type="caution">
    <text evidence="10">The sequence shown here is derived from an EMBL/GenBank/DDBJ whole genome shotgun (WGS) entry which is preliminary data.</text>
</comment>